<dbReference type="AlphaFoldDB" id="A0A2P4YPD2"/>
<feature type="compositionally biased region" description="Basic and acidic residues" evidence="2">
    <location>
        <begin position="222"/>
        <end position="235"/>
    </location>
</feature>
<comment type="caution">
    <text evidence="3">The sequence shown here is derived from an EMBL/GenBank/DDBJ whole genome shotgun (WGS) entry which is preliminary data.</text>
</comment>
<feature type="coiled-coil region" evidence="1">
    <location>
        <begin position="10"/>
        <end position="37"/>
    </location>
</feature>
<protein>
    <submittedName>
        <fullName evidence="3">Uncharacterized protein</fullName>
    </submittedName>
</protein>
<feature type="compositionally biased region" description="Polar residues" evidence="2">
    <location>
        <begin position="141"/>
        <end position="166"/>
    </location>
</feature>
<name>A0A2P4YPD2_9STRA</name>
<organism evidence="3 4">
    <name type="scientific">Phytophthora palmivora</name>
    <dbReference type="NCBI Taxonomy" id="4796"/>
    <lineage>
        <taxon>Eukaryota</taxon>
        <taxon>Sar</taxon>
        <taxon>Stramenopiles</taxon>
        <taxon>Oomycota</taxon>
        <taxon>Peronosporomycetes</taxon>
        <taxon>Peronosporales</taxon>
        <taxon>Peronosporaceae</taxon>
        <taxon>Phytophthora</taxon>
    </lineage>
</organism>
<feature type="region of interest" description="Disordered" evidence="2">
    <location>
        <begin position="87"/>
        <end position="235"/>
    </location>
</feature>
<reference evidence="3 4" key="1">
    <citation type="journal article" date="2017" name="Genome Biol. Evol.">
        <title>Phytophthora megakarya and P. palmivora, closely related causal agents of cacao black pod rot, underwent increases in genome sizes and gene numbers by different mechanisms.</title>
        <authorList>
            <person name="Ali S.S."/>
            <person name="Shao J."/>
            <person name="Lary D.J."/>
            <person name="Kronmiller B."/>
            <person name="Shen D."/>
            <person name="Strem M.D."/>
            <person name="Amoako-Attah I."/>
            <person name="Akrofi A.Y."/>
            <person name="Begoude B.A."/>
            <person name="Ten Hoopen G.M."/>
            <person name="Coulibaly K."/>
            <person name="Kebe B.I."/>
            <person name="Melnick R.L."/>
            <person name="Guiltinan M.J."/>
            <person name="Tyler B.M."/>
            <person name="Meinhardt L.W."/>
            <person name="Bailey B.A."/>
        </authorList>
    </citation>
    <scope>NUCLEOTIDE SEQUENCE [LARGE SCALE GENOMIC DNA]</scope>
    <source>
        <strain evidence="4">sbr112.9</strain>
    </source>
</reference>
<keyword evidence="4" id="KW-1185">Reference proteome</keyword>
<dbReference type="Proteomes" id="UP000237271">
    <property type="component" value="Unassembled WGS sequence"/>
</dbReference>
<evidence type="ECO:0000256" key="1">
    <source>
        <dbReference type="SAM" id="Coils"/>
    </source>
</evidence>
<accession>A0A2P4YPD2</accession>
<evidence type="ECO:0000256" key="2">
    <source>
        <dbReference type="SAM" id="MobiDB-lite"/>
    </source>
</evidence>
<dbReference type="EMBL" id="NCKW01001174">
    <property type="protein sequence ID" value="POM79665.1"/>
    <property type="molecule type" value="Genomic_DNA"/>
</dbReference>
<feature type="compositionally biased region" description="Basic and acidic residues" evidence="2">
    <location>
        <begin position="107"/>
        <end position="123"/>
    </location>
</feature>
<sequence>MSVKNVHSKHASLESDNDELQKVIHDLENRLKASTLDPPKLMNFLHRHDTRVDGNWPRLKALLEKFRDHQDPPEAWKTQIFVNTLDDPTLRPEPYVFADENDDSEEKQDPGDSRPRSGSKDDPVDFSEDPPSPLSSSLFENTKSSGHSAVASDLQNVQWRPTSYTPNGEPALDTVASPLLDAKRRSSVDTSASEPDTSAELKDNEDSSSKVTAASSSRKSRPAQERKQSQLARKDYKELLPMERRLIETPRPGVNSWRHYGILVKFAPGTTNALEQSYGFPDYAPNLSKPAEAEQNRLRWKPADFMVFWETKPWDKMFQERSKYLALHTRTQLSKVSRDALDEIVEFMSDHRRAFWWIGHWIFIDQNLDDYSSNLAKERKT</sequence>
<evidence type="ECO:0000313" key="3">
    <source>
        <dbReference type="EMBL" id="POM79665.1"/>
    </source>
</evidence>
<gene>
    <name evidence="3" type="ORF">PHPALM_2606</name>
</gene>
<evidence type="ECO:0000313" key="4">
    <source>
        <dbReference type="Proteomes" id="UP000237271"/>
    </source>
</evidence>
<proteinExistence type="predicted"/>
<keyword evidence="1" id="KW-0175">Coiled coil</keyword>
<feature type="compositionally biased region" description="Basic and acidic residues" evidence="2">
    <location>
        <begin position="199"/>
        <end position="208"/>
    </location>
</feature>